<dbReference type="GO" id="GO:0003677">
    <property type="term" value="F:DNA binding"/>
    <property type="evidence" value="ECO:0007669"/>
    <property type="project" value="InterPro"/>
</dbReference>
<evidence type="ECO:0000313" key="2">
    <source>
        <dbReference type="EMBL" id="SOB53420.1"/>
    </source>
</evidence>
<evidence type="ECO:0000259" key="1">
    <source>
        <dbReference type="PROSITE" id="PS51071"/>
    </source>
</evidence>
<protein>
    <submittedName>
        <fullName evidence="2">SIS domain-containing protein</fullName>
    </submittedName>
</protein>
<dbReference type="InterPro" id="IPR001347">
    <property type="entry name" value="SIS_dom"/>
</dbReference>
<evidence type="ECO:0000313" key="3">
    <source>
        <dbReference type="Proteomes" id="UP000219564"/>
    </source>
</evidence>
<dbReference type="InterPro" id="IPR046348">
    <property type="entry name" value="SIS_dom_sf"/>
</dbReference>
<accession>A0AAX2HAS7</accession>
<name>A0AAX2HAS7_9PSED</name>
<reference evidence="2 3" key="1">
    <citation type="submission" date="2017-08" db="EMBL/GenBank/DDBJ databases">
        <authorList>
            <person name="Chaillou S."/>
        </authorList>
    </citation>
    <scope>NUCLEOTIDE SEQUENCE [LARGE SCALE GENOMIC DNA]</scope>
    <source>
        <strain evidence="2 3">MFPA15A1205</strain>
    </source>
</reference>
<dbReference type="PANTHER" id="PTHR30514">
    <property type="entry name" value="GLUCOKINASE"/>
    <property type="match status" value="1"/>
</dbReference>
<comment type="caution">
    <text evidence="2">The sequence shown here is derived from an EMBL/GenBank/DDBJ whole genome shotgun (WGS) entry which is preliminary data.</text>
</comment>
<dbReference type="Pfam" id="PF01380">
    <property type="entry name" value="SIS"/>
    <property type="match status" value="1"/>
</dbReference>
<organism evidence="2 3">
    <name type="scientific">Pseudomonas lundensis</name>
    <dbReference type="NCBI Taxonomy" id="86185"/>
    <lineage>
        <taxon>Bacteria</taxon>
        <taxon>Pseudomonadati</taxon>
        <taxon>Pseudomonadota</taxon>
        <taxon>Gammaproteobacteria</taxon>
        <taxon>Pseudomonadales</taxon>
        <taxon>Pseudomonadaceae</taxon>
        <taxon>Pseudomonas</taxon>
    </lineage>
</organism>
<gene>
    <name evidence="2" type="ORF">PLUA15_340040</name>
</gene>
<dbReference type="Pfam" id="PF01418">
    <property type="entry name" value="HTH_6"/>
    <property type="match status" value="1"/>
</dbReference>
<proteinExistence type="predicted"/>
<dbReference type="PANTHER" id="PTHR30514:SF18">
    <property type="entry name" value="RPIR-FAMILY TRANSCRIPTIONAL REGULATOR"/>
    <property type="match status" value="1"/>
</dbReference>
<dbReference type="SUPFAM" id="SSF53697">
    <property type="entry name" value="SIS domain"/>
    <property type="match status" value="1"/>
</dbReference>
<dbReference type="InterPro" id="IPR009057">
    <property type="entry name" value="Homeodomain-like_sf"/>
</dbReference>
<dbReference type="PROSITE" id="PS51071">
    <property type="entry name" value="HTH_RPIR"/>
    <property type="match status" value="1"/>
</dbReference>
<dbReference type="Proteomes" id="UP000219564">
    <property type="component" value="Unassembled WGS sequence"/>
</dbReference>
<dbReference type="InterPro" id="IPR000281">
    <property type="entry name" value="HTH_RpiR"/>
</dbReference>
<dbReference type="GO" id="GO:0003700">
    <property type="term" value="F:DNA-binding transcription factor activity"/>
    <property type="evidence" value="ECO:0007669"/>
    <property type="project" value="InterPro"/>
</dbReference>
<dbReference type="GO" id="GO:1901135">
    <property type="term" value="P:carbohydrate derivative metabolic process"/>
    <property type="evidence" value="ECO:0007669"/>
    <property type="project" value="InterPro"/>
</dbReference>
<dbReference type="AlphaFoldDB" id="A0AAX2HAS7"/>
<dbReference type="GO" id="GO:0097367">
    <property type="term" value="F:carbohydrate derivative binding"/>
    <property type="evidence" value="ECO:0007669"/>
    <property type="project" value="InterPro"/>
</dbReference>
<dbReference type="Gene3D" id="1.10.10.10">
    <property type="entry name" value="Winged helix-like DNA-binding domain superfamily/Winged helix DNA-binding domain"/>
    <property type="match status" value="1"/>
</dbReference>
<dbReference type="InterPro" id="IPR036388">
    <property type="entry name" value="WH-like_DNA-bd_sf"/>
</dbReference>
<feature type="domain" description="HTH rpiR-type" evidence="1">
    <location>
        <begin position="22"/>
        <end position="98"/>
    </location>
</feature>
<dbReference type="SUPFAM" id="SSF46689">
    <property type="entry name" value="Homeodomain-like"/>
    <property type="match status" value="1"/>
</dbReference>
<dbReference type="EMBL" id="OBKZ01000028">
    <property type="protein sequence ID" value="SOB53420.1"/>
    <property type="molecule type" value="Genomic_DNA"/>
</dbReference>
<dbReference type="InterPro" id="IPR047640">
    <property type="entry name" value="RpiR-like"/>
</dbReference>
<sequence length="310" mass="34582">MTENIHFLQRAEIKTGTTAVSQSIKQRLESSLSTAAPSGRAIASYMLANLYELPFQTAADIASKLGVSESSVGRFCRALGYSHFKELKNDLKDDLGDGPWLVGDRLQEFRQQSSQSPQALPRSFELEVGALVKVYEYSLIPEWQIVSQRLATRRKVFVAGFQTERGIAASMVHLLQYIRDGVHLVDGAAGHYADVLLCPDHDCALVVFEARRYSRHAQHLCRKAREAGIPVTLVTDTFCDWADQYADEVFRVPTEFNLFWESTAAMLSLVHLLVNEVCKQLGPDVEKRLEATAALHNEFVGYTSSPGTKQ</sequence>
<dbReference type="Gene3D" id="3.40.50.10490">
    <property type="entry name" value="Glucose-6-phosphate isomerase like protein, domain 1"/>
    <property type="match status" value="1"/>
</dbReference>